<dbReference type="Gene3D" id="3.40.50.360">
    <property type="match status" value="1"/>
</dbReference>
<accession>A0ABW9QPY6</accession>
<evidence type="ECO:0000313" key="5">
    <source>
        <dbReference type="EMBL" id="MST31521.1"/>
    </source>
</evidence>
<evidence type="ECO:0000313" key="6">
    <source>
        <dbReference type="Proteomes" id="UP000437736"/>
    </source>
</evidence>
<dbReference type="Proteomes" id="UP000437736">
    <property type="component" value="Unassembled WGS sequence"/>
</dbReference>
<dbReference type="PANTHER" id="PTHR43408:SF2">
    <property type="entry name" value="FMN REDUCTASE (NADPH)"/>
    <property type="match status" value="1"/>
</dbReference>
<reference evidence="5 6" key="1">
    <citation type="submission" date="2019-11" db="EMBL/GenBank/DDBJ databases">
        <title>Acidiferrimicrobium australis gen. nov., sp. nov., an acidophilic and obligately heterotrophic, member of the Actinobacteria that catalyses dissimilatory oxido- reduction of iron isolated from metal-rich acidic water in Chile.</title>
        <authorList>
            <person name="Gonzalez D."/>
            <person name="Huber K."/>
            <person name="Hedrich S."/>
            <person name="Rojas-Villalobos C."/>
            <person name="Quatrini R."/>
            <person name="Dinamarca M.A."/>
            <person name="Schwarz A."/>
            <person name="Canales C."/>
            <person name="Nancucheo I."/>
        </authorList>
    </citation>
    <scope>NUCLEOTIDE SEQUENCE [LARGE SCALE GENOMIC DNA]</scope>
    <source>
        <strain evidence="5 6">USS-CCA1</strain>
    </source>
</reference>
<gene>
    <name evidence="5" type="ORF">GHK86_02095</name>
</gene>
<organism evidence="5 6">
    <name type="scientific">Acidiferrimicrobium australe</name>
    <dbReference type="NCBI Taxonomy" id="2664430"/>
    <lineage>
        <taxon>Bacteria</taxon>
        <taxon>Bacillati</taxon>
        <taxon>Actinomycetota</taxon>
        <taxon>Acidimicrobiia</taxon>
        <taxon>Acidimicrobiales</taxon>
        <taxon>Acidimicrobiaceae</taxon>
        <taxon>Acidiferrimicrobium</taxon>
    </lineage>
</organism>
<keyword evidence="1" id="KW-0285">Flavoprotein</keyword>
<evidence type="ECO:0000256" key="1">
    <source>
        <dbReference type="ARBA" id="ARBA00022630"/>
    </source>
</evidence>
<evidence type="ECO:0000256" key="2">
    <source>
        <dbReference type="ARBA" id="ARBA00022643"/>
    </source>
</evidence>
<sequence>MGDSAVSVVVGNPKPGSRTLAVARAVAEVAAHATGQSGPPWVLDLADHRDDLLDFSSARIPPLVEALGRCRIAIVASPTYKATYSGLLKAFFDWVPQTGMSGVAAVPVMVAATANHALAVEVHLRPLLVEVGAMVPTRGIFFTEGQLADPLPVIERWLGTASTPLRALSARRS</sequence>
<evidence type="ECO:0000259" key="4">
    <source>
        <dbReference type="Pfam" id="PF03358"/>
    </source>
</evidence>
<feature type="domain" description="NADPH-dependent FMN reductase-like" evidence="4">
    <location>
        <begin position="6"/>
        <end position="142"/>
    </location>
</feature>
<dbReference type="SUPFAM" id="SSF52218">
    <property type="entry name" value="Flavoproteins"/>
    <property type="match status" value="1"/>
</dbReference>
<dbReference type="EMBL" id="WJHE01000089">
    <property type="protein sequence ID" value="MST31521.1"/>
    <property type="molecule type" value="Genomic_DNA"/>
</dbReference>
<keyword evidence="2" id="KW-0288">FMN</keyword>
<dbReference type="Pfam" id="PF03358">
    <property type="entry name" value="FMN_red"/>
    <property type="match status" value="1"/>
</dbReference>
<evidence type="ECO:0000256" key="3">
    <source>
        <dbReference type="ARBA" id="ARBA00023002"/>
    </source>
</evidence>
<keyword evidence="3" id="KW-0560">Oxidoreductase</keyword>
<dbReference type="InterPro" id="IPR005025">
    <property type="entry name" value="FMN_Rdtase-like_dom"/>
</dbReference>
<name>A0ABW9QPY6_9ACTN</name>
<protein>
    <submittedName>
        <fullName evidence="5">NADPH-dependent oxidoreductase</fullName>
    </submittedName>
</protein>
<dbReference type="PANTHER" id="PTHR43408">
    <property type="entry name" value="FMN REDUCTASE (NADPH)"/>
    <property type="match status" value="1"/>
</dbReference>
<comment type="caution">
    <text evidence="5">The sequence shown here is derived from an EMBL/GenBank/DDBJ whole genome shotgun (WGS) entry which is preliminary data.</text>
</comment>
<keyword evidence="6" id="KW-1185">Reference proteome</keyword>
<dbReference type="InterPro" id="IPR029039">
    <property type="entry name" value="Flavoprotein-like_sf"/>
</dbReference>
<proteinExistence type="predicted"/>
<dbReference type="InterPro" id="IPR051814">
    <property type="entry name" value="NAD(P)H-dep_FMN_reductase"/>
</dbReference>